<evidence type="ECO:0000313" key="4">
    <source>
        <dbReference type="Proteomes" id="UP000800303"/>
    </source>
</evidence>
<dbReference type="Pfam" id="PF04023">
    <property type="entry name" value="FeoA"/>
    <property type="match status" value="1"/>
</dbReference>
<keyword evidence="1" id="KW-0408">Iron</keyword>
<evidence type="ECO:0000313" key="3">
    <source>
        <dbReference type="EMBL" id="NGZ75905.1"/>
    </source>
</evidence>
<organism evidence="3 4">
    <name type="scientific">Saccharibacillus alkalitolerans</name>
    <dbReference type="NCBI Taxonomy" id="2705290"/>
    <lineage>
        <taxon>Bacteria</taxon>
        <taxon>Bacillati</taxon>
        <taxon>Bacillota</taxon>
        <taxon>Bacilli</taxon>
        <taxon>Bacillales</taxon>
        <taxon>Paenibacillaceae</taxon>
        <taxon>Saccharibacillus</taxon>
    </lineage>
</organism>
<dbReference type="InterPro" id="IPR008988">
    <property type="entry name" value="Transcriptional_repressor_C"/>
</dbReference>
<dbReference type="EMBL" id="JAAFGS010000003">
    <property type="protein sequence ID" value="NGZ75905.1"/>
    <property type="molecule type" value="Genomic_DNA"/>
</dbReference>
<accession>A0ABX0F618</accession>
<dbReference type="InterPro" id="IPR038157">
    <property type="entry name" value="FeoA_core_dom"/>
</dbReference>
<gene>
    <name evidence="3" type="ORF">GYN08_11290</name>
</gene>
<comment type="caution">
    <text evidence="3">The sequence shown here is derived from an EMBL/GenBank/DDBJ whole genome shotgun (WGS) entry which is preliminary data.</text>
</comment>
<dbReference type="RefSeq" id="WP_166274299.1">
    <property type="nucleotide sequence ID" value="NZ_JAAFGS010000003.1"/>
</dbReference>
<name>A0ABX0F618_9BACL</name>
<dbReference type="InterPro" id="IPR007167">
    <property type="entry name" value="Fe-transptr_FeoA-like"/>
</dbReference>
<evidence type="ECO:0000259" key="2">
    <source>
        <dbReference type="SMART" id="SM00899"/>
    </source>
</evidence>
<sequence>MFRQQAVEGRRQALASVKPGDSAEVRGLNGISPMLRRRLRDLGVAEGSVLTVLRLGPFGGPLTFECAGQHIGIRREEAGRMEVAPL</sequence>
<dbReference type="PANTHER" id="PTHR42954:SF1">
    <property type="entry name" value="FERROUS IRON TRANSPORTER FEOA DOMAIN-CONTAINING PROTEIN"/>
    <property type="match status" value="1"/>
</dbReference>
<dbReference type="Gene3D" id="2.30.30.90">
    <property type="match status" value="1"/>
</dbReference>
<proteinExistence type="predicted"/>
<dbReference type="SUPFAM" id="SSF50037">
    <property type="entry name" value="C-terminal domain of transcriptional repressors"/>
    <property type="match status" value="1"/>
</dbReference>
<evidence type="ECO:0000256" key="1">
    <source>
        <dbReference type="ARBA" id="ARBA00023004"/>
    </source>
</evidence>
<reference evidence="3 4" key="1">
    <citation type="submission" date="2020-01" db="EMBL/GenBank/DDBJ databases">
        <title>Polyphasic characterisation and genomic insights into a novel alkali tolerant bacterium VR-M41.</title>
        <authorList>
            <person name="Vemuluri V.R."/>
        </authorList>
    </citation>
    <scope>NUCLEOTIDE SEQUENCE [LARGE SCALE GENOMIC DNA]</scope>
    <source>
        <strain evidence="3 4">VR-M41</strain>
    </source>
</reference>
<dbReference type="InterPro" id="IPR052713">
    <property type="entry name" value="FeoA"/>
</dbReference>
<dbReference type="Proteomes" id="UP000800303">
    <property type="component" value="Unassembled WGS sequence"/>
</dbReference>
<dbReference type="PANTHER" id="PTHR42954">
    <property type="entry name" value="FE(2+) TRANSPORT PROTEIN A"/>
    <property type="match status" value="1"/>
</dbReference>
<feature type="domain" description="Ferrous iron transporter FeoA-like" evidence="2">
    <location>
        <begin position="12"/>
        <end position="85"/>
    </location>
</feature>
<dbReference type="SMART" id="SM00899">
    <property type="entry name" value="FeoA"/>
    <property type="match status" value="1"/>
</dbReference>
<keyword evidence="4" id="KW-1185">Reference proteome</keyword>
<protein>
    <submittedName>
        <fullName evidence="3">Ferrous iron transport protein A</fullName>
    </submittedName>
</protein>